<dbReference type="PANTHER" id="PTHR42964">
    <property type="entry name" value="ENOYL-COA HYDRATASE"/>
    <property type="match status" value="1"/>
</dbReference>
<dbReference type="InterPro" id="IPR001753">
    <property type="entry name" value="Enoyl-CoA_hydra/iso"/>
</dbReference>
<dbReference type="RefSeq" id="WP_013519695.1">
    <property type="nucleotide sequence ID" value="NZ_CP051298.1"/>
</dbReference>
<dbReference type="InterPro" id="IPR051683">
    <property type="entry name" value="Enoyl-CoA_Hydratase/Isomerase"/>
</dbReference>
<dbReference type="AlphaFoldDB" id="A0A858ZUW9"/>
<evidence type="ECO:0000313" key="3">
    <source>
        <dbReference type="Proteomes" id="UP000500755"/>
    </source>
</evidence>
<comment type="similarity">
    <text evidence="1">Belongs to the enoyl-CoA hydratase/isomerase family.</text>
</comment>
<evidence type="ECO:0000313" key="2">
    <source>
        <dbReference type="EMBL" id="QKD44740.1"/>
    </source>
</evidence>
<name>A0A858ZUW9_9BURK</name>
<dbReference type="Proteomes" id="UP000500755">
    <property type="component" value="Chromosome"/>
</dbReference>
<dbReference type="InterPro" id="IPR029045">
    <property type="entry name" value="ClpP/crotonase-like_dom_sf"/>
</dbReference>
<reference evidence="2 3" key="1">
    <citation type="submission" date="2020-05" db="EMBL/GenBank/DDBJ databases">
        <title>Complete genome sequence of Alicycliphilus denitrificans DP3.</title>
        <authorList>
            <person name="Chen X."/>
        </authorList>
    </citation>
    <scope>NUCLEOTIDE SEQUENCE [LARGE SCALE GENOMIC DNA]</scope>
    <source>
        <strain evidence="2 3">DP3</strain>
    </source>
</reference>
<dbReference type="SUPFAM" id="SSF52096">
    <property type="entry name" value="ClpP/crotonase"/>
    <property type="match status" value="1"/>
</dbReference>
<dbReference type="Gene3D" id="3.90.226.10">
    <property type="entry name" value="2-enoyl-CoA Hydratase, Chain A, domain 1"/>
    <property type="match status" value="1"/>
</dbReference>
<proteinExistence type="inferred from homology"/>
<dbReference type="GO" id="GO:0003824">
    <property type="term" value="F:catalytic activity"/>
    <property type="evidence" value="ECO:0007669"/>
    <property type="project" value="UniProtKB-ARBA"/>
</dbReference>
<gene>
    <name evidence="2" type="ORF">HF896_14450</name>
</gene>
<dbReference type="EMBL" id="CP051298">
    <property type="protein sequence ID" value="QKD44740.1"/>
    <property type="molecule type" value="Genomic_DNA"/>
</dbReference>
<organism evidence="2 3">
    <name type="scientific">Alicycliphilus denitrificans</name>
    <dbReference type="NCBI Taxonomy" id="179636"/>
    <lineage>
        <taxon>Bacteria</taxon>
        <taxon>Pseudomonadati</taxon>
        <taxon>Pseudomonadota</taxon>
        <taxon>Betaproteobacteria</taxon>
        <taxon>Burkholderiales</taxon>
        <taxon>Comamonadaceae</taxon>
        <taxon>Alicycliphilus</taxon>
    </lineage>
</organism>
<evidence type="ECO:0000256" key="1">
    <source>
        <dbReference type="ARBA" id="ARBA00005254"/>
    </source>
</evidence>
<protein>
    <submittedName>
        <fullName evidence="2">Enoyl-CoA hydratase</fullName>
    </submittedName>
</protein>
<dbReference type="Pfam" id="PF00378">
    <property type="entry name" value="ECH_1"/>
    <property type="match status" value="1"/>
</dbReference>
<dbReference type="CDD" id="cd06558">
    <property type="entry name" value="crotonase-like"/>
    <property type="match status" value="1"/>
</dbReference>
<accession>A0A858ZUW9</accession>
<sequence length="278" mass="29447">MPSAINRTDVRYFMYHGHMQLVIDTRLPGGVRRITLNRPEAKNAFDAEMMQAISQSFRDAAKDPETRVVVLSGAGSHFCAGGDIEWMKETLAASQMLKRERAQAVSDMLGSVHALPQPLVAEVRGAAMGGGFGLVCCADFVVADSGAKFALSETRLGIVPAAISPYVVAALGVRRANRLALAGTLIDAQEAKELGLATHVAAPGGTAEAVDSLLHELLCSATGAQRLTKALFRQMASPVSDERNAALAVEALVNAWNQQEAIAGLDAFLNKAAPPWRA</sequence>
<dbReference type="PANTHER" id="PTHR42964:SF1">
    <property type="entry name" value="POLYKETIDE BIOSYNTHESIS ENOYL-COA HYDRATASE PKSH-RELATED"/>
    <property type="match status" value="1"/>
</dbReference>